<proteinExistence type="predicted"/>
<dbReference type="SUPFAM" id="SSF48371">
    <property type="entry name" value="ARM repeat"/>
    <property type="match status" value="1"/>
</dbReference>
<comment type="caution">
    <text evidence="2">The sequence shown here is derived from an EMBL/GenBank/DDBJ whole genome shotgun (WGS) entry which is preliminary data.</text>
</comment>
<dbReference type="OrthoDB" id="5523335at2"/>
<evidence type="ECO:0000256" key="1">
    <source>
        <dbReference type="SAM" id="Coils"/>
    </source>
</evidence>
<organism evidence="2 3">
    <name type="scientific">Amphritea opalescens</name>
    <dbReference type="NCBI Taxonomy" id="2490544"/>
    <lineage>
        <taxon>Bacteria</taxon>
        <taxon>Pseudomonadati</taxon>
        <taxon>Pseudomonadota</taxon>
        <taxon>Gammaproteobacteria</taxon>
        <taxon>Oceanospirillales</taxon>
        <taxon>Oceanospirillaceae</taxon>
        <taxon>Amphritea</taxon>
    </lineage>
</organism>
<evidence type="ECO:0000313" key="3">
    <source>
        <dbReference type="Proteomes" id="UP000283087"/>
    </source>
</evidence>
<dbReference type="Proteomes" id="UP000283087">
    <property type="component" value="Unassembled WGS sequence"/>
</dbReference>
<dbReference type="InterPro" id="IPR007139">
    <property type="entry name" value="DUF349"/>
</dbReference>
<gene>
    <name evidence="2" type="ORF">EH243_11235</name>
</gene>
<sequence>MFAKFFKPRWQHNKATVRIRAVHRLSPGNTEHREVLARLARQDQSVDVRLAAVEKIAAPDLLSDILAHDEDPDIRRSVAKRICEIILDPGYTYSQQHECISCLQDENMLAHIALNSENSKLQQQAIQRINDQHSLISVIVNGNCTQLRQLAAEKLESSELLEQAAKAIRGRDKTVYRIIRNKQQQQQEQARQQEQLLLRKEELLCSLEQLSRTAYFPLYSAKLEALSLQWKALTDAHDASMDQRYKDLVECCQSTLRAEQIKNEQQQAEQQKIHSQTLQQTALRQKLEDTVNRCASLIAGELFGKADLDAEQSCWDNNCTELQEIDATKASALIKPLKQRFDHYQQAGRTWLQHQQAIIALLDAEQPEAAEKPLLLSQLEQIDRFTEQLNWPDDVKSPEPLQNLKQQRETLVQQINLLKREQQHSNQDLSELLNQLEQQIDAGQIKRASQLEQKAEAQFSELNGTLPKSLQQRYKGLLARLIELKNWQGFAVSAKKEELCEAMEALIGSTTEPPLLAKQINALQLQWKALDSGDPLHSHKVWQRFKAASDQAYSPCEQYFRVQKQQRTDNLKKRINLAAELSNFLEQVDWEQADWSLIEQVSRTAKREWKEYAPVDRTPGRQVQTEFNALLKQIDHKISAHRDQVAGEKKALLEQAEQLLLEDNISTAAADIKRLQKRWKEVGNTFHSVERELWPAFRHACNLVFEKLNQQQKIHKPAHSTTEKNDSLALVDSPAYQALLSRIALCDQLENFIQDGTLDQLALDEIEAAWAQCGAVDNDFGPRINARYERLLAYISGEIEIEDLLAITEKSLRQLCIRLEILLGLESPEQDQSLRMEYQMDRLQQALEQRQTSTDNNDLKQLELEWQCQPLTLQHEALQIRFYSNLQQVS</sequence>
<feature type="coiled-coil region" evidence="1">
    <location>
        <begin position="401"/>
        <end position="453"/>
    </location>
</feature>
<dbReference type="AlphaFoldDB" id="A0A430KPT1"/>
<keyword evidence="3" id="KW-1185">Reference proteome</keyword>
<keyword evidence="1" id="KW-0175">Coiled coil</keyword>
<protein>
    <submittedName>
        <fullName evidence="2">DUF349 domain-containing protein</fullName>
    </submittedName>
</protein>
<reference evidence="2 3" key="1">
    <citation type="submission" date="2018-11" db="EMBL/GenBank/DDBJ databases">
        <title>The draft genome sequence of Amphritea opalescens ANRC-JH13T.</title>
        <authorList>
            <person name="Fang Z."/>
            <person name="Zhang Y."/>
            <person name="Han X."/>
        </authorList>
    </citation>
    <scope>NUCLEOTIDE SEQUENCE [LARGE SCALE GENOMIC DNA]</scope>
    <source>
        <strain evidence="2 3">ANRC-JH13</strain>
    </source>
</reference>
<name>A0A430KPT1_9GAMM</name>
<dbReference type="RefSeq" id="WP_126158761.1">
    <property type="nucleotide sequence ID" value="NZ_RQXW01000009.1"/>
</dbReference>
<dbReference type="EMBL" id="RQXW01000009">
    <property type="protein sequence ID" value="RTE65508.1"/>
    <property type="molecule type" value="Genomic_DNA"/>
</dbReference>
<evidence type="ECO:0000313" key="2">
    <source>
        <dbReference type="EMBL" id="RTE65508.1"/>
    </source>
</evidence>
<accession>A0A430KPT1</accession>
<dbReference type="InterPro" id="IPR016024">
    <property type="entry name" value="ARM-type_fold"/>
</dbReference>
<dbReference type="Pfam" id="PF03993">
    <property type="entry name" value="DUF349"/>
    <property type="match status" value="2"/>
</dbReference>